<sequence>MIKWWLLHGFCFKPFHFLLTIFILLNLQLFSFFYNFFFFLLNPFPCVEKHMG</sequence>
<feature type="transmembrane region" description="Helical" evidence="1">
    <location>
        <begin position="15"/>
        <end position="41"/>
    </location>
</feature>
<keyword evidence="1" id="KW-0472">Membrane</keyword>
<evidence type="ECO:0000256" key="1">
    <source>
        <dbReference type="SAM" id="Phobius"/>
    </source>
</evidence>
<evidence type="ECO:0000313" key="2">
    <source>
        <dbReference type="EMBL" id="CAA9485635.1"/>
    </source>
</evidence>
<name>A0A6J4S081_9BACT</name>
<keyword evidence="1" id="KW-0812">Transmembrane</keyword>
<keyword evidence="1" id="KW-1133">Transmembrane helix</keyword>
<dbReference type="EMBL" id="CADCVN010000466">
    <property type="protein sequence ID" value="CAA9485635.1"/>
    <property type="molecule type" value="Genomic_DNA"/>
</dbReference>
<accession>A0A6J4S081</accession>
<protein>
    <submittedName>
        <fullName evidence="2">Uncharacterized protein</fullName>
    </submittedName>
</protein>
<organism evidence="2">
    <name type="scientific">uncultured Segetibacter sp</name>
    <dbReference type="NCBI Taxonomy" id="481133"/>
    <lineage>
        <taxon>Bacteria</taxon>
        <taxon>Pseudomonadati</taxon>
        <taxon>Bacteroidota</taxon>
        <taxon>Chitinophagia</taxon>
        <taxon>Chitinophagales</taxon>
        <taxon>Chitinophagaceae</taxon>
        <taxon>Segetibacter</taxon>
        <taxon>environmental samples</taxon>
    </lineage>
</organism>
<dbReference type="AlphaFoldDB" id="A0A6J4S081"/>
<reference evidence="2" key="1">
    <citation type="submission" date="2020-02" db="EMBL/GenBank/DDBJ databases">
        <authorList>
            <person name="Meier V. D."/>
        </authorList>
    </citation>
    <scope>NUCLEOTIDE SEQUENCE</scope>
    <source>
        <strain evidence="2">AVDCRST_MAG96</strain>
    </source>
</reference>
<proteinExistence type="predicted"/>
<gene>
    <name evidence="2" type="ORF">AVDCRST_MAG96-1247</name>
</gene>